<name>A0A3B1DGP9_9ZZZZ</name>
<reference evidence="2" key="1">
    <citation type="submission" date="2018-06" db="EMBL/GenBank/DDBJ databases">
        <authorList>
            <person name="Zhirakovskaya E."/>
        </authorList>
    </citation>
    <scope>NUCLEOTIDE SEQUENCE</scope>
</reference>
<accession>A0A3B1DGP9</accession>
<dbReference type="AlphaFoldDB" id="A0A3B1DGP9"/>
<evidence type="ECO:0000313" key="2">
    <source>
        <dbReference type="EMBL" id="VAX35178.1"/>
    </source>
</evidence>
<evidence type="ECO:0000256" key="1">
    <source>
        <dbReference type="SAM" id="Phobius"/>
    </source>
</evidence>
<keyword evidence="1" id="KW-1133">Transmembrane helix</keyword>
<organism evidence="2">
    <name type="scientific">hydrothermal vent metagenome</name>
    <dbReference type="NCBI Taxonomy" id="652676"/>
    <lineage>
        <taxon>unclassified sequences</taxon>
        <taxon>metagenomes</taxon>
        <taxon>ecological metagenomes</taxon>
    </lineage>
</organism>
<gene>
    <name evidence="2" type="ORF">MNBD_UNCLBAC01-944</name>
</gene>
<feature type="transmembrane region" description="Helical" evidence="1">
    <location>
        <begin position="13"/>
        <end position="36"/>
    </location>
</feature>
<sequence length="51" mass="5661">MCPLSYGATGSEMGMMICFGVKVFLVLWIIFVPIVITARLEKIAKLLEAKK</sequence>
<proteinExistence type="predicted"/>
<protein>
    <submittedName>
        <fullName evidence="2">Uncharacterized protein</fullName>
    </submittedName>
</protein>
<keyword evidence="1" id="KW-0812">Transmembrane</keyword>
<dbReference type="EMBL" id="UOGJ01000035">
    <property type="protein sequence ID" value="VAX35178.1"/>
    <property type="molecule type" value="Genomic_DNA"/>
</dbReference>
<keyword evidence="1" id="KW-0472">Membrane</keyword>